<dbReference type="AlphaFoldDB" id="A0A1Z5J7I7"/>
<reference evidence="4 5" key="1">
    <citation type="journal article" date="2015" name="Plant Cell">
        <title>Oil accumulation by the oleaginous diatom Fistulifera solaris as revealed by the genome and transcriptome.</title>
        <authorList>
            <person name="Tanaka T."/>
            <person name="Maeda Y."/>
            <person name="Veluchamy A."/>
            <person name="Tanaka M."/>
            <person name="Abida H."/>
            <person name="Marechal E."/>
            <person name="Bowler C."/>
            <person name="Muto M."/>
            <person name="Sunaga Y."/>
            <person name="Tanaka M."/>
            <person name="Yoshino T."/>
            <person name="Taniguchi T."/>
            <person name="Fukuda Y."/>
            <person name="Nemoto M."/>
            <person name="Matsumoto M."/>
            <person name="Wong P.S."/>
            <person name="Aburatani S."/>
            <person name="Fujibuchi W."/>
        </authorList>
    </citation>
    <scope>NUCLEOTIDE SEQUENCE [LARGE SCALE GENOMIC DNA]</scope>
    <source>
        <strain evidence="4 5">JPCC DA0580</strain>
    </source>
</reference>
<keyword evidence="3" id="KW-0663">Pyridoxal phosphate</keyword>
<dbReference type="EMBL" id="BDSP01000013">
    <property type="protein sequence ID" value="GAX09940.1"/>
    <property type="molecule type" value="Genomic_DNA"/>
</dbReference>
<dbReference type="InterPro" id="IPR027278">
    <property type="entry name" value="ACCD_DCysDesulf"/>
</dbReference>
<evidence type="ECO:0000313" key="4">
    <source>
        <dbReference type="EMBL" id="GAX09940.1"/>
    </source>
</evidence>
<accession>A0A1Z5J7I7</accession>
<proteinExistence type="inferred from homology"/>
<organism evidence="4 5">
    <name type="scientific">Fistulifera solaris</name>
    <name type="common">Oleaginous diatom</name>
    <dbReference type="NCBI Taxonomy" id="1519565"/>
    <lineage>
        <taxon>Eukaryota</taxon>
        <taxon>Sar</taxon>
        <taxon>Stramenopiles</taxon>
        <taxon>Ochrophyta</taxon>
        <taxon>Bacillariophyta</taxon>
        <taxon>Bacillariophyceae</taxon>
        <taxon>Bacillariophycidae</taxon>
        <taxon>Naviculales</taxon>
        <taxon>Naviculaceae</taxon>
        <taxon>Fistulifera</taxon>
    </lineage>
</organism>
<dbReference type="PANTHER" id="PTHR43780:SF2">
    <property type="entry name" value="1-AMINOCYCLOPROPANE-1-CARBOXYLATE DEAMINASE-RELATED"/>
    <property type="match status" value="1"/>
</dbReference>
<name>A0A1Z5J7I7_FISSO</name>
<comment type="caution">
    <text evidence="4">The sequence shown here is derived from an EMBL/GenBank/DDBJ whole genome shotgun (WGS) entry which is preliminary data.</text>
</comment>
<protein>
    <recommendedName>
        <fullName evidence="6">Tryptophan synthase beta chain-like PALP domain-containing protein</fullName>
    </recommendedName>
</protein>
<dbReference type="GO" id="GO:0019148">
    <property type="term" value="F:D-cysteine desulfhydrase activity"/>
    <property type="evidence" value="ECO:0007669"/>
    <property type="project" value="TreeGrafter"/>
</dbReference>
<dbReference type="Proteomes" id="UP000198406">
    <property type="component" value="Unassembled WGS sequence"/>
</dbReference>
<evidence type="ECO:0000256" key="1">
    <source>
        <dbReference type="ARBA" id="ARBA00001933"/>
    </source>
</evidence>
<comment type="cofactor">
    <cofactor evidence="1">
        <name>pyridoxal 5'-phosphate</name>
        <dbReference type="ChEBI" id="CHEBI:597326"/>
    </cofactor>
</comment>
<keyword evidence="5" id="KW-1185">Reference proteome</keyword>
<gene>
    <name evidence="4" type="ORF">FisN_11Lh072</name>
</gene>
<evidence type="ECO:0008006" key="6">
    <source>
        <dbReference type="Google" id="ProtNLM"/>
    </source>
</evidence>
<dbReference type="InParanoid" id="A0A1Z5J7I7"/>
<dbReference type="OrthoDB" id="65643at2759"/>
<evidence type="ECO:0000313" key="5">
    <source>
        <dbReference type="Proteomes" id="UP000198406"/>
    </source>
</evidence>
<evidence type="ECO:0000256" key="3">
    <source>
        <dbReference type="ARBA" id="ARBA00022898"/>
    </source>
</evidence>
<evidence type="ECO:0000256" key="2">
    <source>
        <dbReference type="ARBA" id="ARBA00008639"/>
    </source>
</evidence>
<sequence>MLLCFKSQVCIRKGLTIAPYIMMMASALFIRNHRHRIHVRRSLLTIHSNLDDIMNEVLNLGNFSQFQFSTIDNNKRSGPEDWLAVDWNREEQHVVASPPSPVDQVWIRDRPVYIKRDDQLRLPGSQLSGNKARKMLTLTCMQDFPDCIVSYGGPQSNAMLALAAVVHFQNQKINYADNKKRFVYYTKKLPRFLRSQPNGNLFRALLLGMELVEVSVQDYNDLFGGDFGGSPEPPKNLPPPIPGKSIWIPQGGACGVAVAGAKLLAEEIISYWRDNGRGRPLTVAVPGGTCSTAVLLYNAIRSLQNEQTDEGKLDVKVLVIPCVGDDGYARRQMASLLSQTRQTGTNDGVLCELPEILPPYPENMSGLGRSNTEQYVTFGTPDASVLDVYREINDECGVQLDLLYGASAWTVLLRHWRSELLWESSEHPTSANFQGRQLMYVHSGGLEGINSQLLRYHYKGLVSIEDVQILSQRRI</sequence>
<comment type="similarity">
    <text evidence="2">Belongs to the ACC deaminase/D-cysteine desulfhydrase family.</text>
</comment>
<dbReference type="PANTHER" id="PTHR43780">
    <property type="entry name" value="1-AMINOCYCLOPROPANE-1-CARBOXYLATE DEAMINASE-RELATED"/>
    <property type="match status" value="1"/>
</dbReference>
<dbReference type="SUPFAM" id="SSF53686">
    <property type="entry name" value="Tryptophan synthase beta subunit-like PLP-dependent enzymes"/>
    <property type="match status" value="1"/>
</dbReference>
<dbReference type="Gene3D" id="3.40.50.1100">
    <property type="match status" value="2"/>
</dbReference>
<dbReference type="InterPro" id="IPR036052">
    <property type="entry name" value="TrpB-like_PALP_sf"/>
</dbReference>